<keyword evidence="2" id="KW-1185">Reference proteome</keyword>
<reference evidence="1" key="1">
    <citation type="submission" date="2023-07" db="EMBL/GenBank/DDBJ databases">
        <title>Black Yeasts Isolated from many extreme environments.</title>
        <authorList>
            <person name="Coleine C."/>
            <person name="Stajich J.E."/>
            <person name="Selbmann L."/>
        </authorList>
    </citation>
    <scope>NUCLEOTIDE SEQUENCE</scope>
    <source>
        <strain evidence="1">CCFEE 5714</strain>
    </source>
</reference>
<protein>
    <submittedName>
        <fullName evidence="1">Uncharacterized protein</fullName>
    </submittedName>
</protein>
<sequence length="381" mass="42627">MPDNTPGVDPETDLVLQRATRFPEYKAELQQLAIPDILTAAYSDDDWRAQCSQPGNATLIHAMPRFESTTTEYQSAQTMPDNMTVQDRQPTEFVHYSSIIQSPQFAYLPQFGPPSQIPAYERHDWREGDQPHRAQPQSTGSADYRRLRKDFKMRHKGFFSIGRVFLTLWTAASQASSDDQMSGVAWSQNNWGEWNHTTVRRFIVVKEGEFACVAVPITTYSAQGVAKPGVTKADHCVVYTGRIVPELGPGEQPMPGEAPMQPFAIQVNADQGEKLDPLSRIDFAKPQTIHLYAKAKDVGRVNRDSVHNLISQFRTVVAGAPSATHTFVSSPHTGAASVPRSRDIYQAAYEGLRRQGYNHEEVVQFIERRGSSTSDRPRPGH</sequence>
<gene>
    <name evidence="1" type="ORF">LTR37_009088</name>
</gene>
<evidence type="ECO:0000313" key="2">
    <source>
        <dbReference type="Proteomes" id="UP001281147"/>
    </source>
</evidence>
<name>A0ACC3N8Z8_9PEZI</name>
<comment type="caution">
    <text evidence="1">The sequence shown here is derived from an EMBL/GenBank/DDBJ whole genome shotgun (WGS) entry which is preliminary data.</text>
</comment>
<dbReference type="Proteomes" id="UP001281147">
    <property type="component" value="Unassembled WGS sequence"/>
</dbReference>
<dbReference type="EMBL" id="JAUTXU010000070">
    <property type="protein sequence ID" value="KAK3712226.1"/>
    <property type="molecule type" value="Genomic_DNA"/>
</dbReference>
<organism evidence="1 2">
    <name type="scientific">Vermiconidia calcicola</name>
    <dbReference type="NCBI Taxonomy" id="1690605"/>
    <lineage>
        <taxon>Eukaryota</taxon>
        <taxon>Fungi</taxon>
        <taxon>Dikarya</taxon>
        <taxon>Ascomycota</taxon>
        <taxon>Pezizomycotina</taxon>
        <taxon>Dothideomycetes</taxon>
        <taxon>Dothideomycetidae</taxon>
        <taxon>Mycosphaerellales</taxon>
        <taxon>Extremaceae</taxon>
        <taxon>Vermiconidia</taxon>
    </lineage>
</organism>
<accession>A0ACC3N8Z8</accession>
<evidence type="ECO:0000313" key="1">
    <source>
        <dbReference type="EMBL" id="KAK3712226.1"/>
    </source>
</evidence>
<proteinExistence type="predicted"/>